<dbReference type="RefSeq" id="XP_056750220.1">
    <property type="nucleotide sequence ID" value="XM_056901552.1"/>
</dbReference>
<dbReference type="Proteomes" id="UP001213799">
    <property type="component" value="Unassembled WGS sequence"/>
</dbReference>
<evidence type="ECO:0000313" key="2">
    <source>
        <dbReference type="Proteomes" id="UP001213799"/>
    </source>
</evidence>
<accession>A0AAD6GYV7</accession>
<organism evidence="1 2">
    <name type="scientific">Penicillium hordei</name>
    <dbReference type="NCBI Taxonomy" id="40994"/>
    <lineage>
        <taxon>Eukaryota</taxon>
        <taxon>Fungi</taxon>
        <taxon>Dikarya</taxon>
        <taxon>Ascomycota</taxon>
        <taxon>Pezizomycotina</taxon>
        <taxon>Eurotiomycetes</taxon>
        <taxon>Eurotiomycetidae</taxon>
        <taxon>Eurotiales</taxon>
        <taxon>Aspergillaceae</taxon>
        <taxon>Penicillium</taxon>
    </lineage>
</organism>
<dbReference type="GeneID" id="81591794"/>
<dbReference type="AlphaFoldDB" id="A0AAD6GYV7"/>
<dbReference type="EMBL" id="JAQJAE010000005">
    <property type="protein sequence ID" value="KAJ5593594.1"/>
    <property type="molecule type" value="Genomic_DNA"/>
</dbReference>
<sequence length="95" mass="10930">MEEIVDIVREIGRQQAENSYYRTCYGLLKLLQDSVAQASDNMLCLQQYEALWPSNGFLPIHHITTELRNSVESLSNQEKKAHLAWVNLLPTDPSR</sequence>
<comment type="caution">
    <text evidence="1">The sequence shown here is derived from an EMBL/GenBank/DDBJ whole genome shotgun (WGS) entry which is preliminary data.</text>
</comment>
<name>A0AAD6GYV7_9EURO</name>
<proteinExistence type="predicted"/>
<evidence type="ECO:0000313" key="1">
    <source>
        <dbReference type="EMBL" id="KAJ5593594.1"/>
    </source>
</evidence>
<reference evidence="1" key="1">
    <citation type="journal article" date="2023" name="IMA Fungus">
        <title>Comparative genomic study of the Penicillium genus elucidates a diverse pangenome and 15 lateral gene transfer events.</title>
        <authorList>
            <person name="Petersen C."/>
            <person name="Sorensen T."/>
            <person name="Nielsen M.R."/>
            <person name="Sondergaard T.E."/>
            <person name="Sorensen J.L."/>
            <person name="Fitzpatrick D.A."/>
            <person name="Frisvad J.C."/>
            <person name="Nielsen K.L."/>
        </authorList>
    </citation>
    <scope>NUCLEOTIDE SEQUENCE</scope>
    <source>
        <strain evidence="1">IBT 12815</strain>
    </source>
</reference>
<gene>
    <name evidence="1" type="ORF">N7537_010498</name>
</gene>
<protein>
    <submittedName>
        <fullName evidence="1">Uncharacterized protein</fullName>
    </submittedName>
</protein>
<reference evidence="1" key="2">
    <citation type="submission" date="2023-01" db="EMBL/GenBank/DDBJ databases">
        <authorList>
            <person name="Petersen C."/>
        </authorList>
    </citation>
    <scope>NUCLEOTIDE SEQUENCE</scope>
    <source>
        <strain evidence="1">IBT 12815</strain>
    </source>
</reference>
<keyword evidence="2" id="KW-1185">Reference proteome</keyword>